<evidence type="ECO:0000313" key="24">
    <source>
        <dbReference type="EMBL" id="KAG6781751.1"/>
    </source>
</evidence>
<dbReference type="PANTHER" id="PTHR47976">
    <property type="entry name" value="G-TYPE LECTIN S-RECEPTOR-LIKE SERINE/THREONINE-PROTEIN KINASE SD2-5"/>
    <property type="match status" value="1"/>
</dbReference>
<keyword evidence="12 20" id="KW-1133">Transmembrane helix</keyword>
<keyword evidence="11 19" id="KW-0067">ATP-binding</keyword>
<keyword evidence="4" id="KW-0245">EGF-like domain</keyword>
<evidence type="ECO:0000256" key="16">
    <source>
        <dbReference type="ARBA" id="ARBA00023180"/>
    </source>
</evidence>
<evidence type="ECO:0000256" key="14">
    <source>
        <dbReference type="ARBA" id="ARBA00023157"/>
    </source>
</evidence>
<evidence type="ECO:0000259" key="23">
    <source>
        <dbReference type="PROSITE" id="PS50927"/>
    </source>
</evidence>
<evidence type="ECO:0000256" key="3">
    <source>
        <dbReference type="ARBA" id="ARBA00022527"/>
    </source>
</evidence>
<evidence type="ECO:0000256" key="7">
    <source>
        <dbReference type="ARBA" id="ARBA00022729"/>
    </source>
</evidence>
<dbReference type="OrthoDB" id="1930390at2759"/>
<keyword evidence="3" id="KW-0723">Serine/threonine-protein kinase</keyword>
<evidence type="ECO:0000256" key="6">
    <source>
        <dbReference type="ARBA" id="ARBA00022692"/>
    </source>
</evidence>
<feature type="transmembrane region" description="Helical" evidence="20">
    <location>
        <begin position="823"/>
        <end position="849"/>
    </location>
</feature>
<dbReference type="SMART" id="SM00108">
    <property type="entry name" value="B_lectin"/>
    <property type="match status" value="2"/>
</dbReference>
<dbReference type="InterPro" id="IPR001480">
    <property type="entry name" value="Bulb-type_lectin_dom"/>
</dbReference>
<evidence type="ECO:0000259" key="22">
    <source>
        <dbReference type="PROSITE" id="PS50011"/>
    </source>
</evidence>
<gene>
    <name evidence="24" type="ORF">POTOM_014664</name>
</gene>
<dbReference type="FunFam" id="2.90.10.10:FF:000013">
    <property type="entry name" value="G-type lectin S-receptor-like serine/threonine-protein kinase LECRK1"/>
    <property type="match status" value="2"/>
</dbReference>
<keyword evidence="10" id="KW-0418">Kinase</keyword>
<feature type="domain" description="Protein kinase" evidence="22">
    <location>
        <begin position="884"/>
        <end position="1156"/>
    </location>
</feature>
<comment type="caution">
    <text evidence="24">The sequence shown here is derived from an EMBL/GenBank/DDBJ whole genome shotgun (WGS) entry which is preliminary data.</text>
</comment>
<dbReference type="InterPro" id="IPR017441">
    <property type="entry name" value="Protein_kinase_ATP_BS"/>
</dbReference>
<evidence type="ECO:0000256" key="21">
    <source>
        <dbReference type="SAM" id="SignalP"/>
    </source>
</evidence>
<dbReference type="GO" id="GO:0004674">
    <property type="term" value="F:protein serine/threonine kinase activity"/>
    <property type="evidence" value="ECO:0007669"/>
    <property type="project" value="UniProtKB-KW"/>
</dbReference>
<comment type="subcellular location">
    <subcellularLocation>
        <location evidence="1">Membrane</location>
        <topology evidence="1">Single-pass type I membrane protein</topology>
    </subcellularLocation>
</comment>
<keyword evidence="5" id="KW-0808">Transferase</keyword>
<keyword evidence="8" id="KW-0430">Lectin</keyword>
<feature type="domain" description="Protein kinase" evidence="22">
    <location>
        <begin position="471"/>
        <end position="754"/>
    </location>
</feature>
<dbReference type="Proteomes" id="UP000886885">
    <property type="component" value="Chromosome 3D"/>
</dbReference>
<dbReference type="CDD" id="cd14066">
    <property type="entry name" value="STKc_IRAK"/>
    <property type="match status" value="1"/>
</dbReference>
<dbReference type="FunFam" id="2.90.10.10:FF:000024">
    <property type="entry name" value="Uncharacterized protein"/>
    <property type="match status" value="1"/>
</dbReference>
<feature type="domain" description="Bulb-type lectin" evidence="23">
    <location>
        <begin position="1006"/>
        <end position="1119"/>
    </location>
</feature>
<keyword evidence="15" id="KW-0675">Receptor</keyword>
<evidence type="ECO:0000256" key="12">
    <source>
        <dbReference type="ARBA" id="ARBA00022989"/>
    </source>
</evidence>
<comment type="catalytic activity">
    <reaction evidence="18">
        <text>L-seryl-[protein] + ATP = O-phospho-L-seryl-[protein] + ADP + H(+)</text>
        <dbReference type="Rhea" id="RHEA:17989"/>
        <dbReference type="Rhea" id="RHEA-COMP:9863"/>
        <dbReference type="Rhea" id="RHEA-COMP:11604"/>
        <dbReference type="ChEBI" id="CHEBI:15378"/>
        <dbReference type="ChEBI" id="CHEBI:29999"/>
        <dbReference type="ChEBI" id="CHEBI:30616"/>
        <dbReference type="ChEBI" id="CHEBI:83421"/>
        <dbReference type="ChEBI" id="CHEBI:456216"/>
        <dbReference type="EC" id="2.7.11.1"/>
    </reaction>
</comment>
<accession>A0A8X8A790</accession>
<keyword evidence="13 20" id="KW-0472">Membrane</keyword>
<evidence type="ECO:0000256" key="4">
    <source>
        <dbReference type="ARBA" id="ARBA00022536"/>
    </source>
</evidence>
<evidence type="ECO:0000256" key="8">
    <source>
        <dbReference type="ARBA" id="ARBA00022734"/>
    </source>
</evidence>
<dbReference type="SMART" id="SM00220">
    <property type="entry name" value="S_TKc"/>
    <property type="match status" value="1"/>
</dbReference>
<keyword evidence="16" id="KW-0325">Glycoprotein</keyword>
<dbReference type="PANTHER" id="PTHR47976:SF15">
    <property type="entry name" value="G-TYPE LECTIN S-RECEPTOR-LIKE SERINE_THREONINE-PROTEIN KINASE RLK1"/>
    <property type="match status" value="1"/>
</dbReference>
<evidence type="ECO:0000256" key="15">
    <source>
        <dbReference type="ARBA" id="ARBA00023170"/>
    </source>
</evidence>
<dbReference type="PROSITE" id="PS00108">
    <property type="entry name" value="PROTEIN_KINASE_ST"/>
    <property type="match status" value="1"/>
</dbReference>
<evidence type="ECO:0000256" key="18">
    <source>
        <dbReference type="ARBA" id="ARBA00048679"/>
    </source>
</evidence>
<dbReference type="PROSITE" id="PS50011">
    <property type="entry name" value="PROTEIN_KINASE_DOM"/>
    <property type="match status" value="2"/>
</dbReference>
<dbReference type="Pfam" id="PF07714">
    <property type="entry name" value="PK_Tyr_Ser-Thr"/>
    <property type="match status" value="1"/>
</dbReference>
<feature type="binding site" evidence="19">
    <location>
        <position position="915"/>
    </location>
    <ligand>
        <name>ATP</name>
        <dbReference type="ChEBI" id="CHEBI:30616"/>
    </ligand>
</feature>
<evidence type="ECO:0000256" key="17">
    <source>
        <dbReference type="ARBA" id="ARBA00047899"/>
    </source>
</evidence>
<organism evidence="24 25">
    <name type="scientific">Populus tomentosa</name>
    <name type="common">Chinese white poplar</name>
    <dbReference type="NCBI Taxonomy" id="118781"/>
    <lineage>
        <taxon>Eukaryota</taxon>
        <taxon>Viridiplantae</taxon>
        <taxon>Streptophyta</taxon>
        <taxon>Embryophyta</taxon>
        <taxon>Tracheophyta</taxon>
        <taxon>Spermatophyta</taxon>
        <taxon>Magnoliopsida</taxon>
        <taxon>eudicotyledons</taxon>
        <taxon>Gunneridae</taxon>
        <taxon>Pentapetalae</taxon>
        <taxon>rosids</taxon>
        <taxon>fabids</taxon>
        <taxon>Malpighiales</taxon>
        <taxon>Salicaceae</taxon>
        <taxon>Saliceae</taxon>
        <taxon>Populus</taxon>
    </lineage>
</organism>
<keyword evidence="14" id="KW-1015">Disulfide bond</keyword>
<dbReference type="EMBL" id="JAAWWB010000006">
    <property type="protein sequence ID" value="KAG6781751.1"/>
    <property type="molecule type" value="Genomic_DNA"/>
</dbReference>
<evidence type="ECO:0000256" key="10">
    <source>
        <dbReference type="ARBA" id="ARBA00022777"/>
    </source>
</evidence>
<dbReference type="PROSITE" id="PS50927">
    <property type="entry name" value="BULB_LECTIN"/>
    <property type="match status" value="2"/>
</dbReference>
<evidence type="ECO:0000313" key="25">
    <source>
        <dbReference type="Proteomes" id="UP000886885"/>
    </source>
</evidence>
<dbReference type="InterPro" id="IPR051343">
    <property type="entry name" value="G-type_lectin_kinases/EP1-like"/>
</dbReference>
<name>A0A8X8A790_POPTO</name>
<evidence type="ECO:0000256" key="9">
    <source>
        <dbReference type="ARBA" id="ARBA00022741"/>
    </source>
</evidence>
<keyword evidence="25" id="KW-1185">Reference proteome</keyword>
<dbReference type="AlphaFoldDB" id="A0A8X8A790"/>
<evidence type="ECO:0000256" key="11">
    <source>
        <dbReference type="ARBA" id="ARBA00022840"/>
    </source>
</evidence>
<proteinExistence type="predicted"/>
<dbReference type="InterPro" id="IPR001245">
    <property type="entry name" value="Ser-Thr/Tyr_kinase_cat_dom"/>
</dbReference>
<dbReference type="CDD" id="cd01098">
    <property type="entry name" value="PAN_AP_plant"/>
    <property type="match status" value="1"/>
</dbReference>
<feature type="binding site" evidence="19">
    <location>
        <position position="502"/>
    </location>
    <ligand>
        <name>ATP</name>
        <dbReference type="ChEBI" id="CHEBI:30616"/>
    </ligand>
</feature>
<reference evidence="24" key="1">
    <citation type="journal article" date="2020" name="bioRxiv">
        <title>Hybrid origin of Populus tomentosa Carr. identified through genome sequencing and phylogenomic analysis.</title>
        <authorList>
            <person name="An X."/>
            <person name="Gao K."/>
            <person name="Chen Z."/>
            <person name="Li J."/>
            <person name="Yang X."/>
            <person name="Yang X."/>
            <person name="Zhou J."/>
            <person name="Guo T."/>
            <person name="Zhao T."/>
            <person name="Huang S."/>
            <person name="Miao D."/>
            <person name="Khan W.U."/>
            <person name="Rao P."/>
            <person name="Ye M."/>
            <person name="Lei B."/>
            <person name="Liao W."/>
            <person name="Wang J."/>
            <person name="Ji L."/>
            <person name="Li Y."/>
            <person name="Guo B."/>
            <person name="Mustafa N.S."/>
            <person name="Li S."/>
            <person name="Yun Q."/>
            <person name="Keller S.R."/>
            <person name="Mao J."/>
            <person name="Zhang R."/>
            <person name="Strauss S.H."/>
        </authorList>
    </citation>
    <scope>NUCLEOTIDE SEQUENCE</scope>
    <source>
        <strain evidence="24">GM15</strain>
        <tissue evidence="24">Leaf</tissue>
    </source>
</reference>
<comment type="catalytic activity">
    <reaction evidence="17">
        <text>L-threonyl-[protein] + ATP = O-phospho-L-threonyl-[protein] + ADP + H(+)</text>
        <dbReference type="Rhea" id="RHEA:46608"/>
        <dbReference type="Rhea" id="RHEA-COMP:11060"/>
        <dbReference type="Rhea" id="RHEA-COMP:11605"/>
        <dbReference type="ChEBI" id="CHEBI:15378"/>
        <dbReference type="ChEBI" id="CHEBI:30013"/>
        <dbReference type="ChEBI" id="CHEBI:30616"/>
        <dbReference type="ChEBI" id="CHEBI:61977"/>
        <dbReference type="ChEBI" id="CHEBI:456216"/>
        <dbReference type="EC" id="2.7.11.1"/>
    </reaction>
</comment>
<sequence length="1156" mass="129167">MASSSFDFIFLVVMLLLPFMAAAQTNGTVPVGASITATDDSPSWLSASGEFAFGFRQLENKAYFLLSIWYEKIPEKTVVWYAIGEDPTDDPAVPRGSKVELTDDRGLLLADPQGNLIWTSRILLGAVSSGVMNDTGNFVLQNRNSDRLWESFNNPTDTLLPTQIMEAGGVVSSRRTETNFSLGRFQLRLLDNGNLVLNSMNSPTKFAYDDYYRSGTSDASNSSNSGYRLIFNESGYMYILRRNGLREDLTKTALPTTGFYRRATLNFDGVFTQYSYPKTSSSIRSWSPVRMTSMESCVPNFEISCKDDGKNSSEDLYDFVELRYVDYPSGDAEHLQPQNEDQCRKACLNDYLCGAVIFLGNSCWKKKLPLSNGKVDSGFNGKTFIKFKKGDIPPGNPGLQIPETKTERDIKVITGIVLLVSSVFVNFILISTLCFCSSFIYRNKVANVREENNVESNLRSFTFKELTEATEGFQDELGRGAFGGVYKGAIKTGFTNFIAVKKLDGVVEHGEKEFKTEVNVISQTHHKNLVRLLGFCDEGQHRLLVYEFLSNGTLADFLFGSLRSSWKQRTQIAFGIARGLLYLHEECSTQIIHCDIKPQNILIDDYYNARISDFGLAKLLAINQSQTKTAIRGTKGYVAPEWFRNTPVTVKVDVYSFGVLLLEIICCRRSVDLEISGTGAILTDWAYDCYRHGTLDALIEDDMEAMNDVSTLERAMKVAIWCIQEVPSLRPTMRKVTQMLEGVVEVPAPPNPFPFTNLLIHCCLLTLRYCAVATYNSGTCWKKTGPLSNGVTDPSIGDKALMKVRKGNWTAGSSAKKSDRSTLITTGPVLLGSSIFLIVLFLLGIYVFFTRWNQQKQKMVPQLHVMPEMNLQNFTYNELETATGGFKEELGRGAFGIVYRGALANEDKPLIAVKKLEKMAGEGDTEFNTEVKVIGRTNHKNLVQLVGFCNEGQNRLLVYEYMSSGSLSNYIFGYSRPSWHRRMQIAFVTMVLLQLMAVAQTNGSMPVGAFITATDDAPSWLSSSGEFAFGFQPLEYKDHFLLSIWYAKIPEKTIVWYANGDNPAPRESKVELTGDRGLVLTDPQGNLIWSSDILLGVMNDTGNFVLQNSNSDRLWESFSNPTYTLLPTQIMEVGGVVSSRRTETNFSLGRFQLRFA</sequence>
<dbReference type="GO" id="GO:0030246">
    <property type="term" value="F:carbohydrate binding"/>
    <property type="evidence" value="ECO:0007669"/>
    <property type="project" value="UniProtKB-KW"/>
</dbReference>
<dbReference type="FunFam" id="1.10.510.10:FF:000237">
    <property type="entry name" value="G-type lectin S-receptor-like serine/threonine-protein kinase"/>
    <property type="match status" value="1"/>
</dbReference>
<dbReference type="InterPro" id="IPR000719">
    <property type="entry name" value="Prot_kinase_dom"/>
</dbReference>
<keyword evidence="9 19" id="KW-0547">Nucleotide-binding</keyword>
<evidence type="ECO:0000256" key="1">
    <source>
        <dbReference type="ARBA" id="ARBA00004479"/>
    </source>
</evidence>
<dbReference type="GO" id="GO:0016020">
    <property type="term" value="C:membrane"/>
    <property type="evidence" value="ECO:0007669"/>
    <property type="project" value="UniProtKB-SubCell"/>
</dbReference>
<evidence type="ECO:0000256" key="13">
    <source>
        <dbReference type="ARBA" id="ARBA00023136"/>
    </source>
</evidence>
<feature type="chain" id="PRO_5036488040" description="non-specific serine/threonine protein kinase" evidence="21">
    <location>
        <begin position="24"/>
        <end position="1156"/>
    </location>
</feature>
<dbReference type="EC" id="2.7.11.1" evidence="2"/>
<feature type="transmembrane region" description="Helical" evidence="20">
    <location>
        <begin position="412"/>
        <end position="441"/>
    </location>
</feature>
<dbReference type="CDD" id="cd00028">
    <property type="entry name" value="B_lectin"/>
    <property type="match status" value="1"/>
</dbReference>
<dbReference type="InterPro" id="IPR008271">
    <property type="entry name" value="Ser/Thr_kinase_AS"/>
</dbReference>
<dbReference type="FunFam" id="3.30.200.20:FF:000059">
    <property type="entry name" value="S-receptor-like serine/threonine-protein kinase"/>
    <property type="match status" value="2"/>
</dbReference>
<evidence type="ECO:0000256" key="20">
    <source>
        <dbReference type="SAM" id="Phobius"/>
    </source>
</evidence>
<protein>
    <recommendedName>
        <fullName evidence="2">non-specific serine/threonine protein kinase</fullName>
        <ecNumber evidence="2">2.7.11.1</ecNumber>
    </recommendedName>
</protein>
<dbReference type="Pfam" id="PF00069">
    <property type="entry name" value="Pkinase"/>
    <property type="match status" value="1"/>
</dbReference>
<dbReference type="GO" id="GO:0005524">
    <property type="term" value="F:ATP binding"/>
    <property type="evidence" value="ECO:0007669"/>
    <property type="project" value="UniProtKB-UniRule"/>
</dbReference>
<feature type="signal peptide" evidence="21">
    <location>
        <begin position="1"/>
        <end position="23"/>
    </location>
</feature>
<dbReference type="PROSITE" id="PS00107">
    <property type="entry name" value="PROTEIN_KINASE_ATP"/>
    <property type="match status" value="2"/>
</dbReference>
<evidence type="ECO:0000256" key="5">
    <source>
        <dbReference type="ARBA" id="ARBA00022679"/>
    </source>
</evidence>
<keyword evidence="6 20" id="KW-0812">Transmembrane</keyword>
<feature type="domain" description="Bulb-type lectin" evidence="23">
    <location>
        <begin position="20"/>
        <end position="153"/>
    </location>
</feature>
<evidence type="ECO:0000256" key="19">
    <source>
        <dbReference type="PROSITE-ProRule" id="PRU10141"/>
    </source>
</evidence>
<dbReference type="Pfam" id="PF01453">
    <property type="entry name" value="B_lectin"/>
    <property type="match status" value="2"/>
</dbReference>
<evidence type="ECO:0000256" key="2">
    <source>
        <dbReference type="ARBA" id="ARBA00012513"/>
    </source>
</evidence>
<keyword evidence="7 21" id="KW-0732">Signal</keyword>